<accession>A0A2P7NRM2</accession>
<proteinExistence type="predicted"/>
<dbReference type="AlphaFoldDB" id="A0A2P7NRM2"/>
<dbReference type="Proteomes" id="UP000241912">
    <property type="component" value="Unassembled WGS sequence"/>
</dbReference>
<sequence>MAIVAIKIIFSAILEVNQLETQAVKLGGVFPEIEIEQVDSNTGLHYFKIAKSLPHLGPTMIASAVAESELQIDLFWNILSYVGDMTLRNTGKVLYEANGTFEEFNPPVNQTSIHGVAILTENWFKSSIPLFHKKYDLDLLKRYNFSREIQEPIGKFISLYSLLSSRCKDSQVETDKLIKSVEPNVAIDISPIKKRQETIFTKLRNELAHNRKDSSVIETHRNIILHLPRFEWIVKVIVQRDIVVSP</sequence>
<evidence type="ECO:0008006" key="3">
    <source>
        <dbReference type="Google" id="ProtNLM"/>
    </source>
</evidence>
<evidence type="ECO:0000313" key="1">
    <source>
        <dbReference type="EMBL" id="PSJ16087.1"/>
    </source>
</evidence>
<gene>
    <name evidence="1" type="ORF">C7H79_15435</name>
</gene>
<comment type="caution">
    <text evidence="1">The sequence shown here is derived from an EMBL/GenBank/DDBJ whole genome shotgun (WGS) entry which is preliminary data.</text>
</comment>
<dbReference type="RefSeq" id="WP_106708177.1">
    <property type="nucleotide sequence ID" value="NZ_PXXU01000074.1"/>
</dbReference>
<keyword evidence="2" id="KW-1185">Reference proteome</keyword>
<dbReference type="EMBL" id="PXXU01000074">
    <property type="protein sequence ID" value="PSJ16087.1"/>
    <property type="molecule type" value="Genomic_DNA"/>
</dbReference>
<protein>
    <recommendedName>
        <fullName evidence="3">Apea-like HEPN domain-containing protein</fullName>
    </recommendedName>
</protein>
<evidence type="ECO:0000313" key="2">
    <source>
        <dbReference type="Proteomes" id="UP000241912"/>
    </source>
</evidence>
<name>A0A2P7NRM2_9PROT</name>
<organism evidence="1 2">
    <name type="scientific">Nitrosomonas supralitoralis</name>
    <dbReference type="NCBI Taxonomy" id="2116706"/>
    <lineage>
        <taxon>Bacteria</taxon>
        <taxon>Pseudomonadati</taxon>
        <taxon>Pseudomonadota</taxon>
        <taxon>Betaproteobacteria</taxon>
        <taxon>Nitrosomonadales</taxon>
        <taxon>Nitrosomonadaceae</taxon>
        <taxon>Nitrosomonas</taxon>
    </lineage>
</organism>
<reference evidence="1 2" key="1">
    <citation type="submission" date="2018-03" db="EMBL/GenBank/DDBJ databases">
        <title>Draft genome of Nitrosomonas supralitoralis APG5.</title>
        <authorList>
            <person name="Urakawa H."/>
            <person name="Lopez J.V."/>
        </authorList>
    </citation>
    <scope>NUCLEOTIDE SEQUENCE [LARGE SCALE GENOMIC DNA]</scope>
    <source>
        <strain evidence="1 2">APG5</strain>
    </source>
</reference>